<dbReference type="RefSeq" id="XP_070921089.1">
    <property type="nucleotide sequence ID" value="XM_071064988.1"/>
</dbReference>
<keyword evidence="2" id="KW-0067">ATP-binding</keyword>
<keyword evidence="2" id="KW-0547">Nucleotide-binding</keyword>
<sequence>MWWCDSLHPIRVDIVGDFAGRGLFAIHGEALLTYCLEHARVGFSYGFQLLHAVHAVETFLAKLRDRGCIFNALWFEEDADICMPAEARMDNLRASKYRLARAVLIQHFSCPVSRGQMRGAESSYLFPSLESGLFHKYLDSNPLHFFLGSNAHHDGLEGSSIHEYSTPLEILHKMTLAGYYTYLPMTTPRSNSTPLPVREEQHPFPPTPPPIMAQTMKRLAETGIAEALTAREFISICALSSVLSSPGTKDNNESGMPPRQVVAVLLHLALLRHCGLPQRSFAKQEPSAGTAADAAFLTKFFEAAREGLEVTMMVKLLSDLSGVNITKPPFGIPWSAADRTVGDIELPSQDHLPETEFMSDTIAYSASLTGASGKNIELETIVVCNPIAKGGKPVKEPHSTTPKEKRKESEMTKDAPKSNK</sequence>
<evidence type="ECO:0000256" key="1">
    <source>
        <dbReference type="ARBA" id="ARBA00022801"/>
    </source>
</evidence>
<dbReference type="GeneID" id="98180311"/>
<evidence type="ECO:0000313" key="4">
    <source>
        <dbReference type="EMBL" id="GAB1319359.1"/>
    </source>
</evidence>
<reference evidence="4 5" key="1">
    <citation type="submission" date="2024-09" db="EMBL/GenBank/DDBJ databases">
        <title>Itraconazole resistance in Madurella fahalii resulting from another homologue of gene encoding cytochrome P450 14-alpha sterol demethylase (CYP51).</title>
        <authorList>
            <person name="Yoshioka I."/>
            <person name="Fahal A.H."/>
            <person name="Kaneko S."/>
            <person name="Yaguchi T."/>
        </authorList>
    </citation>
    <scope>NUCLEOTIDE SEQUENCE [LARGE SCALE GENOMIC DNA]</scope>
    <source>
        <strain evidence="4 5">IFM 68171</strain>
    </source>
</reference>
<keyword evidence="2" id="KW-0347">Helicase</keyword>
<dbReference type="Proteomes" id="UP001628179">
    <property type="component" value="Unassembled WGS sequence"/>
</dbReference>
<proteinExistence type="predicted"/>
<evidence type="ECO:0000313" key="5">
    <source>
        <dbReference type="Proteomes" id="UP001628179"/>
    </source>
</evidence>
<comment type="caution">
    <text evidence="4">The sequence shown here is derived from an EMBL/GenBank/DDBJ whole genome shotgun (WGS) entry which is preliminary data.</text>
</comment>
<dbReference type="PANTHER" id="PTHR44533">
    <property type="entry name" value="DEAD/H RNA HELICASE, PUTATIVE-RELATED"/>
    <property type="match status" value="1"/>
</dbReference>
<evidence type="ECO:0000256" key="2">
    <source>
        <dbReference type="ARBA" id="ARBA00022806"/>
    </source>
</evidence>
<name>A0ABQ0GNN3_9PEZI</name>
<gene>
    <name evidence="4" type="ORF">MFIFM68171_09569</name>
</gene>
<dbReference type="PANTHER" id="PTHR44533:SF4">
    <property type="entry name" value="DEAD_H RNA HELICASE, PUTATIVE-RELATED"/>
    <property type="match status" value="1"/>
</dbReference>
<protein>
    <submittedName>
        <fullName evidence="4">Uncharacterized protein</fullName>
    </submittedName>
</protein>
<evidence type="ECO:0000256" key="3">
    <source>
        <dbReference type="SAM" id="MobiDB-lite"/>
    </source>
</evidence>
<keyword evidence="5" id="KW-1185">Reference proteome</keyword>
<feature type="compositionally biased region" description="Basic and acidic residues" evidence="3">
    <location>
        <begin position="393"/>
        <end position="420"/>
    </location>
</feature>
<dbReference type="InterPro" id="IPR052431">
    <property type="entry name" value="SKI2_subfamily_helicases"/>
</dbReference>
<accession>A0ABQ0GNN3</accession>
<dbReference type="EMBL" id="BAAFSV010000005">
    <property type="protein sequence ID" value="GAB1319359.1"/>
    <property type="molecule type" value="Genomic_DNA"/>
</dbReference>
<feature type="region of interest" description="Disordered" evidence="3">
    <location>
        <begin position="388"/>
        <end position="420"/>
    </location>
</feature>
<organism evidence="4 5">
    <name type="scientific">Madurella fahalii</name>
    <dbReference type="NCBI Taxonomy" id="1157608"/>
    <lineage>
        <taxon>Eukaryota</taxon>
        <taxon>Fungi</taxon>
        <taxon>Dikarya</taxon>
        <taxon>Ascomycota</taxon>
        <taxon>Pezizomycotina</taxon>
        <taxon>Sordariomycetes</taxon>
        <taxon>Sordariomycetidae</taxon>
        <taxon>Sordariales</taxon>
        <taxon>Sordariales incertae sedis</taxon>
        <taxon>Madurella</taxon>
    </lineage>
</organism>
<keyword evidence="1" id="KW-0378">Hydrolase</keyword>